<evidence type="ECO:0000256" key="8">
    <source>
        <dbReference type="ARBA" id="ARBA00022989"/>
    </source>
</evidence>
<evidence type="ECO:0000313" key="12">
    <source>
        <dbReference type="EMBL" id="KAG9469350.1"/>
    </source>
</evidence>
<dbReference type="GO" id="GO:0005770">
    <property type="term" value="C:late endosome"/>
    <property type="evidence" value="ECO:0007669"/>
    <property type="project" value="TreeGrafter"/>
</dbReference>
<dbReference type="PROSITE" id="PS50893">
    <property type="entry name" value="ABC_TRANSPORTER_2"/>
    <property type="match status" value="2"/>
</dbReference>
<evidence type="ECO:0000256" key="1">
    <source>
        <dbReference type="ARBA" id="ARBA00004141"/>
    </source>
</evidence>
<dbReference type="Pfam" id="PF23321">
    <property type="entry name" value="R1_ABCA1"/>
    <property type="match status" value="1"/>
</dbReference>
<feature type="transmembrane region" description="Helical" evidence="10">
    <location>
        <begin position="835"/>
        <end position="862"/>
    </location>
</feature>
<sequence length="1375" mass="154748">YKTNYSAWEDLMRTKAMVMEKKPGVEVDSFYHALMSICLVMAFSPFGCSPAAYIVAEKEKKLKEFMKILGLHDTAFWLPWVLLYIILILLISLLMAFITTVFMPFKHSSWFLIFLLYALYGISLILFALMLTPLFKKAKQAGGVAFVATLALGALGIFIVMKGDFPKSFVWFFSPFCQCTFMIGIAQVMFLEAHGKGAQLFNLKDGPYPLIITFIFLVVDSVMYLLLASYLDQILPSEYGLKRQPLYFLKPSYWSKKRRNYGVLSESFLSTGADLSDIIEPVALELHGKESIRIRNIHKSFKKENQQVEALQGLNLDIYEGQITALLGHSSTGKTTLMNILCGLCPPSEGIASIYGHRVTDIDEILDIRKVIGVCQQCDIHFDVLTVEENLSIFASLKGINETAKEQEINKVLHDLDMDAVKHNQVKRLSVGQRRKLAVAIAILGNPKVLLLDEPTAGMDSCSRYTVWNVLKKRKANSVIVFSTHCMEEADILADRKAVISQGTLKCVGSSLFLKSKWGVGYRLSMDIKPNSNVEAISSLISQHIPRATVMLQTENSLIYGLPLKDVDIFPGLFSALDNDCSLGVMTYGVSITTLEDVFFKLETTETDVDQTAVQIAINIVHWYHHKSSNIRLSPDLYFLRPGQKSQKYLTSLLVQSSTGDKIEDLIDALRNQKIKVDLMNGSDYISVAPHNGALDVSSSGKYFTYEAVFNSSMVHSLPVLINTISNTLLRQLHMNESIQVWSSPFPQENLELNFRTTLYFLVIYLGIIAAGMLPYFAMENTYNHKVKAYTQLKMAGLYQSAYWVGQAAVDMPLYLLILIIMLGTLFIFNKGIQLYVGTLITLTFCLIGFVPASVLLTYVASFTYKKISDTHQWWSILFSMTGLITITVIELSSVIGNDLISTVCHDLFSIFIPIYPLIGALICFSRMSWKVSGDENTYTQLGRVLVSVISPYLQCVVLLLILRYLEVKNGGKSIRKDPIFRTKEKKNKIWKFTEVPEDEDEDVRVERARVGEYMASNCYEKPAVMVSGLHKEYQESGKTIIGKAMKKLVANNISFCVRKGEILGLVGPNGSGKSTILDMMVGQTEPNAGQILIGDADSAERGNAPIRFMGYSPQVNHLWPELKLEEHLETYGSIKGMSKSNLKEVIKRVVETLDMKEDLHKPAKMLPMGTQRKLCFALSMLGNPDVVLLDEPSNGMDSKSKQHMWKVIRSTFKGKEQAAVLTTHCMEEAEAVCDRVAIMVSGQLRYIGSVQHLKSKFGRHFSLDLKLDADSGAQQMELLHREVLKHFPNACRQESFASLMSYKVPKSDVQSLSQAFFNLEQVKRSFNVEEYSFSQSTLEQVFIELAKEQEEEDNFATMNSTLCWNRRQEDRVAF</sequence>
<dbReference type="OrthoDB" id="8061355at2759"/>
<feature type="transmembrane region" description="Helical" evidence="10">
    <location>
        <begin position="169"/>
        <end position="190"/>
    </location>
</feature>
<dbReference type="InterPro" id="IPR003439">
    <property type="entry name" value="ABC_transporter-like_ATP-bd"/>
</dbReference>
<dbReference type="GO" id="GO:0005319">
    <property type="term" value="F:lipid transporter activity"/>
    <property type="evidence" value="ECO:0007669"/>
    <property type="project" value="TreeGrafter"/>
</dbReference>
<dbReference type="SMART" id="SM00382">
    <property type="entry name" value="AAA"/>
    <property type="match status" value="2"/>
</dbReference>
<feature type="transmembrane region" description="Helical" evidence="10">
    <location>
        <begin position="945"/>
        <end position="966"/>
    </location>
</feature>
<comment type="similarity">
    <text evidence="2">Belongs to the ABC transporter superfamily. ABCA family.</text>
</comment>
<dbReference type="GO" id="GO:0140359">
    <property type="term" value="F:ABC-type transporter activity"/>
    <property type="evidence" value="ECO:0007669"/>
    <property type="project" value="InterPro"/>
</dbReference>
<feature type="non-terminal residue" evidence="12">
    <location>
        <position position="1"/>
    </location>
</feature>
<dbReference type="InterPro" id="IPR027417">
    <property type="entry name" value="P-loop_NTPase"/>
</dbReference>
<keyword evidence="6" id="KW-0547">Nucleotide-binding</keyword>
<dbReference type="InterPro" id="IPR013525">
    <property type="entry name" value="ABC2_TM"/>
</dbReference>
<keyword evidence="3" id="KW-0813">Transport</keyword>
<dbReference type="InterPro" id="IPR026082">
    <property type="entry name" value="ABCA"/>
</dbReference>
<feature type="transmembrane region" description="Helical" evidence="10">
    <location>
        <begin position="77"/>
        <end position="98"/>
    </location>
</feature>
<organism evidence="12 13">
    <name type="scientific">Eleutherodactylus coqui</name>
    <name type="common">Puerto Rican coqui</name>
    <dbReference type="NCBI Taxonomy" id="57060"/>
    <lineage>
        <taxon>Eukaryota</taxon>
        <taxon>Metazoa</taxon>
        <taxon>Chordata</taxon>
        <taxon>Craniata</taxon>
        <taxon>Vertebrata</taxon>
        <taxon>Euteleostomi</taxon>
        <taxon>Amphibia</taxon>
        <taxon>Batrachia</taxon>
        <taxon>Anura</taxon>
        <taxon>Neobatrachia</taxon>
        <taxon>Hyloidea</taxon>
        <taxon>Eleutherodactylidae</taxon>
        <taxon>Eleutherodactylinae</taxon>
        <taxon>Eleutherodactylus</taxon>
        <taxon>Eleutherodactylus</taxon>
    </lineage>
</organism>
<name>A0A8J6EI17_ELECQ</name>
<keyword evidence="8 10" id="KW-1133">Transmembrane helix</keyword>
<proteinExistence type="inferred from homology"/>
<evidence type="ECO:0000256" key="6">
    <source>
        <dbReference type="ARBA" id="ARBA00022741"/>
    </source>
</evidence>
<dbReference type="Pfam" id="PF12698">
    <property type="entry name" value="ABC2_membrane_3"/>
    <property type="match status" value="2"/>
</dbReference>
<feature type="domain" description="ABC transporter" evidence="11">
    <location>
        <begin position="292"/>
        <end position="527"/>
    </location>
</feature>
<dbReference type="Gene3D" id="3.40.50.300">
    <property type="entry name" value="P-loop containing nucleotide triphosphate hydrolases"/>
    <property type="match status" value="2"/>
</dbReference>
<feature type="transmembrane region" description="Helical" evidence="10">
    <location>
        <begin position="30"/>
        <end position="56"/>
    </location>
</feature>
<dbReference type="EMBL" id="WNTK01000553">
    <property type="protein sequence ID" value="KAG9469350.1"/>
    <property type="molecule type" value="Genomic_DNA"/>
</dbReference>
<accession>A0A8J6EI17</accession>
<feature type="transmembrane region" description="Helical" evidence="10">
    <location>
        <begin position="210"/>
        <end position="231"/>
    </location>
</feature>
<keyword evidence="5" id="KW-0677">Repeat</keyword>
<evidence type="ECO:0000256" key="4">
    <source>
        <dbReference type="ARBA" id="ARBA00022692"/>
    </source>
</evidence>
<gene>
    <name evidence="12" type="ORF">GDO78_020745</name>
</gene>
<dbReference type="CDD" id="cd03263">
    <property type="entry name" value="ABC_subfamily_A"/>
    <property type="match status" value="2"/>
</dbReference>
<dbReference type="InterPro" id="IPR003593">
    <property type="entry name" value="AAA+_ATPase"/>
</dbReference>
<dbReference type="Proteomes" id="UP000770717">
    <property type="component" value="Unassembled WGS sequence"/>
</dbReference>
<dbReference type="Pfam" id="PF00005">
    <property type="entry name" value="ABC_tran"/>
    <property type="match status" value="2"/>
</dbReference>
<dbReference type="GO" id="GO:0005886">
    <property type="term" value="C:plasma membrane"/>
    <property type="evidence" value="ECO:0007669"/>
    <property type="project" value="UniProtKB-ARBA"/>
</dbReference>
<protein>
    <recommendedName>
        <fullName evidence="11">ABC transporter domain-containing protein</fullName>
    </recommendedName>
</protein>
<evidence type="ECO:0000256" key="9">
    <source>
        <dbReference type="ARBA" id="ARBA00023136"/>
    </source>
</evidence>
<feature type="transmembrane region" description="Helical" evidence="10">
    <location>
        <begin position="143"/>
        <end position="163"/>
    </location>
</feature>
<evidence type="ECO:0000256" key="3">
    <source>
        <dbReference type="ARBA" id="ARBA00022448"/>
    </source>
</evidence>
<dbReference type="SUPFAM" id="SSF52540">
    <property type="entry name" value="P-loop containing nucleoside triphosphate hydrolases"/>
    <property type="match status" value="2"/>
</dbReference>
<dbReference type="InterPro" id="IPR056264">
    <property type="entry name" value="R2_ABCA1-4-like"/>
</dbReference>
<keyword evidence="7" id="KW-0067">ATP-binding</keyword>
<keyword evidence="13" id="KW-1185">Reference proteome</keyword>
<dbReference type="PANTHER" id="PTHR19229">
    <property type="entry name" value="ATP-BINDING CASSETTE TRANSPORTER SUBFAMILY A ABCA"/>
    <property type="match status" value="1"/>
</dbReference>
<evidence type="ECO:0000256" key="7">
    <source>
        <dbReference type="ARBA" id="ARBA00022840"/>
    </source>
</evidence>
<reference evidence="12" key="1">
    <citation type="thesis" date="2020" institute="ProQuest LLC" country="789 East Eisenhower Parkway, Ann Arbor, MI, USA">
        <title>Comparative Genomics and Chromosome Evolution.</title>
        <authorList>
            <person name="Mudd A.B."/>
        </authorList>
    </citation>
    <scope>NUCLEOTIDE SEQUENCE</scope>
    <source>
        <strain evidence="12">HN-11 Male</strain>
        <tissue evidence="12">Kidney and liver</tissue>
    </source>
</reference>
<evidence type="ECO:0000259" key="11">
    <source>
        <dbReference type="PROSITE" id="PS50893"/>
    </source>
</evidence>
<feature type="transmembrane region" description="Helical" evidence="10">
    <location>
        <begin position="802"/>
        <end position="829"/>
    </location>
</feature>
<keyword evidence="9 10" id="KW-0472">Membrane</keyword>
<dbReference type="GO" id="GO:0005524">
    <property type="term" value="F:ATP binding"/>
    <property type="evidence" value="ECO:0007669"/>
    <property type="project" value="UniProtKB-KW"/>
</dbReference>
<dbReference type="InterPro" id="IPR017871">
    <property type="entry name" value="ABC_transporter-like_CS"/>
</dbReference>
<feature type="transmembrane region" description="Helical" evidence="10">
    <location>
        <begin position="874"/>
        <end position="896"/>
    </location>
</feature>
<evidence type="ECO:0000256" key="10">
    <source>
        <dbReference type="SAM" id="Phobius"/>
    </source>
</evidence>
<comment type="subcellular location">
    <subcellularLocation>
        <location evidence="1">Membrane</location>
        <topology evidence="1">Multi-pass membrane protein</topology>
    </subcellularLocation>
</comment>
<evidence type="ECO:0000256" key="5">
    <source>
        <dbReference type="ARBA" id="ARBA00022737"/>
    </source>
</evidence>
<feature type="domain" description="ABC transporter" evidence="11">
    <location>
        <begin position="1025"/>
        <end position="1267"/>
    </location>
</feature>
<feature type="transmembrane region" description="Helical" evidence="10">
    <location>
        <begin position="759"/>
        <end position="778"/>
    </location>
</feature>
<keyword evidence="4 10" id="KW-0812">Transmembrane</keyword>
<feature type="transmembrane region" description="Helical" evidence="10">
    <location>
        <begin position="908"/>
        <end position="925"/>
    </location>
</feature>
<dbReference type="PROSITE" id="PS00211">
    <property type="entry name" value="ABC_TRANSPORTER_1"/>
    <property type="match status" value="1"/>
</dbReference>
<evidence type="ECO:0000256" key="2">
    <source>
        <dbReference type="ARBA" id="ARBA00008869"/>
    </source>
</evidence>
<dbReference type="FunFam" id="3.40.50.300:FF:000335">
    <property type="entry name" value="ATP binding cassette subfamily A member 5"/>
    <property type="match status" value="1"/>
</dbReference>
<evidence type="ECO:0000313" key="13">
    <source>
        <dbReference type="Proteomes" id="UP000770717"/>
    </source>
</evidence>
<dbReference type="GO" id="GO:0016887">
    <property type="term" value="F:ATP hydrolysis activity"/>
    <property type="evidence" value="ECO:0007669"/>
    <property type="project" value="InterPro"/>
</dbReference>
<comment type="caution">
    <text evidence="12">The sequence shown here is derived from an EMBL/GenBank/DDBJ whole genome shotgun (WGS) entry which is preliminary data.</text>
</comment>
<feature type="transmembrane region" description="Helical" evidence="10">
    <location>
        <begin position="110"/>
        <end position="131"/>
    </location>
</feature>
<dbReference type="PANTHER" id="PTHR19229:SF100">
    <property type="entry name" value="CHOLESTEROL TRANSPORTER ABCA5"/>
    <property type="match status" value="1"/>
</dbReference>
<dbReference type="FunFam" id="3.40.50.300:FF:000436">
    <property type="entry name" value="ATP binding cassette subfamily A member 9"/>
    <property type="match status" value="1"/>
</dbReference>